<dbReference type="NCBIfam" id="NF000942">
    <property type="entry name" value="PRK00094.1-4"/>
    <property type="match status" value="1"/>
</dbReference>
<dbReference type="Pfam" id="PF07479">
    <property type="entry name" value="NAD_Gly3P_dh_C"/>
    <property type="match status" value="1"/>
</dbReference>
<dbReference type="InterPro" id="IPR006168">
    <property type="entry name" value="G3P_DH_NAD-dep"/>
</dbReference>
<dbReference type="FunFam" id="3.40.50.720:FF:000019">
    <property type="entry name" value="Glycerol-3-phosphate dehydrogenase [NAD(P)+]"/>
    <property type="match status" value="1"/>
</dbReference>
<dbReference type="Pfam" id="PF01210">
    <property type="entry name" value="NAD_Gly3P_dh_N"/>
    <property type="match status" value="1"/>
</dbReference>
<organism evidence="6">
    <name type="scientific">hydrothermal vent metagenome</name>
    <dbReference type="NCBI Taxonomy" id="652676"/>
    <lineage>
        <taxon>unclassified sequences</taxon>
        <taxon>metagenomes</taxon>
        <taxon>ecological metagenomes</taxon>
    </lineage>
</organism>
<evidence type="ECO:0000259" key="5">
    <source>
        <dbReference type="Pfam" id="PF07479"/>
    </source>
</evidence>
<dbReference type="GO" id="GO:0051287">
    <property type="term" value="F:NAD binding"/>
    <property type="evidence" value="ECO:0007669"/>
    <property type="project" value="InterPro"/>
</dbReference>
<keyword evidence="3" id="KW-0520">NAD</keyword>
<evidence type="ECO:0000256" key="1">
    <source>
        <dbReference type="ARBA" id="ARBA00011009"/>
    </source>
</evidence>
<name>A0A3B1C3T8_9ZZZZ</name>
<evidence type="ECO:0000256" key="2">
    <source>
        <dbReference type="ARBA" id="ARBA00023002"/>
    </source>
</evidence>
<dbReference type="InterPro" id="IPR006109">
    <property type="entry name" value="G3P_DH_NAD-dep_C"/>
</dbReference>
<keyword evidence="2 6" id="KW-0560">Oxidoreductase</keyword>
<dbReference type="FunFam" id="1.10.1040.10:FF:000001">
    <property type="entry name" value="Glycerol-3-phosphate dehydrogenase [NAD(P)+]"/>
    <property type="match status" value="1"/>
</dbReference>
<feature type="domain" description="Glycerol-3-phosphate dehydrogenase NAD-dependent N-terminal" evidence="4">
    <location>
        <begin position="7"/>
        <end position="164"/>
    </location>
</feature>
<comment type="similarity">
    <text evidence="1">Belongs to the NAD-dependent glycerol-3-phosphate dehydrogenase family.</text>
</comment>
<sequence length="336" mass="35903">MTKKGPVAVIGAGAWGTAIAWSLAENGVDTRLWALEPEVVESVNRDRENSVFLPGVKLPDNLLATDDLGEATKNVKLVVFVVPSQFMRGMLERLAKVMPEDAILLSAVKGIETETLALPADMIRDIMPKSVAEKSCYLSGPTFAKELAHRVPTAAAIASKNLEAVKLAQSVLSAPYFRLYTHADVVGVELGGAVKNVMAVAAGISDGLGFGHNTRAALITRGLHEMTKLGVSMGADERTFAGLAGMGDLLLTCTGDLSRNRNVGMRLGRGEKIDEIKKSMTAVAEGVATALSVYHLAKKQKVDMPIANEVYRVIYEGKDPKAVVEGLMSRSLKPEF</sequence>
<feature type="domain" description="Glycerol-3-phosphate dehydrogenase NAD-dependent C-terminal" evidence="5">
    <location>
        <begin position="184"/>
        <end position="325"/>
    </location>
</feature>
<dbReference type="GO" id="GO:0046168">
    <property type="term" value="P:glycerol-3-phosphate catabolic process"/>
    <property type="evidence" value="ECO:0007669"/>
    <property type="project" value="InterPro"/>
</dbReference>
<dbReference type="InterPro" id="IPR036291">
    <property type="entry name" value="NAD(P)-bd_dom_sf"/>
</dbReference>
<evidence type="ECO:0000256" key="3">
    <source>
        <dbReference type="ARBA" id="ARBA00023027"/>
    </source>
</evidence>
<dbReference type="SUPFAM" id="SSF48179">
    <property type="entry name" value="6-phosphogluconate dehydrogenase C-terminal domain-like"/>
    <property type="match status" value="1"/>
</dbReference>
<dbReference type="PRINTS" id="PR00077">
    <property type="entry name" value="GPDHDRGNASE"/>
</dbReference>
<evidence type="ECO:0000259" key="4">
    <source>
        <dbReference type="Pfam" id="PF01210"/>
    </source>
</evidence>
<dbReference type="Gene3D" id="1.10.1040.10">
    <property type="entry name" value="N-(1-d-carboxylethyl)-l-norvaline Dehydrogenase, domain 2"/>
    <property type="match status" value="1"/>
</dbReference>
<dbReference type="InterPro" id="IPR008927">
    <property type="entry name" value="6-PGluconate_DH-like_C_sf"/>
</dbReference>
<dbReference type="Gene3D" id="3.40.50.720">
    <property type="entry name" value="NAD(P)-binding Rossmann-like Domain"/>
    <property type="match status" value="1"/>
</dbReference>
<proteinExistence type="inferred from homology"/>
<accession>A0A3B1C3T8</accession>
<dbReference type="PIRSF" id="PIRSF000114">
    <property type="entry name" value="Glycerol-3-P_dh"/>
    <property type="match status" value="1"/>
</dbReference>
<dbReference type="GO" id="GO:0047952">
    <property type="term" value="F:glycerol-3-phosphate dehydrogenase [NAD(P)+] activity"/>
    <property type="evidence" value="ECO:0007669"/>
    <property type="project" value="UniProtKB-EC"/>
</dbReference>
<dbReference type="PROSITE" id="PS00957">
    <property type="entry name" value="NAD_G3PDH"/>
    <property type="match status" value="1"/>
</dbReference>
<dbReference type="InterPro" id="IPR011128">
    <property type="entry name" value="G3P_DH_NAD-dep_N"/>
</dbReference>
<dbReference type="PANTHER" id="PTHR11728:SF1">
    <property type="entry name" value="GLYCEROL-3-PHOSPHATE DEHYDROGENASE [NAD(+)] 2, CHLOROPLASTIC"/>
    <property type="match status" value="1"/>
</dbReference>
<gene>
    <name evidence="6" type="ORF">MNBD_NITROSPINAE01-1956</name>
</gene>
<dbReference type="SUPFAM" id="SSF51735">
    <property type="entry name" value="NAD(P)-binding Rossmann-fold domains"/>
    <property type="match status" value="1"/>
</dbReference>
<dbReference type="InterPro" id="IPR013328">
    <property type="entry name" value="6PGD_dom2"/>
</dbReference>
<dbReference type="HAMAP" id="MF_00394">
    <property type="entry name" value="NAD_Glyc3P_dehydrog"/>
    <property type="match status" value="1"/>
</dbReference>
<dbReference type="PANTHER" id="PTHR11728">
    <property type="entry name" value="GLYCEROL-3-PHOSPHATE DEHYDROGENASE"/>
    <property type="match status" value="1"/>
</dbReference>
<protein>
    <submittedName>
        <fullName evidence="6">Glycerol-3-phosphate dehydrogenase [NAD(P)+]</fullName>
        <ecNumber evidence="6">1.1.1.94</ecNumber>
    </submittedName>
</protein>
<dbReference type="EMBL" id="UOGC01000075">
    <property type="protein sequence ID" value="VAX18694.1"/>
    <property type="molecule type" value="Genomic_DNA"/>
</dbReference>
<reference evidence="6" key="1">
    <citation type="submission" date="2018-06" db="EMBL/GenBank/DDBJ databases">
        <authorList>
            <person name="Zhirakovskaya E."/>
        </authorList>
    </citation>
    <scope>NUCLEOTIDE SEQUENCE</scope>
</reference>
<dbReference type="EC" id="1.1.1.94" evidence="6"/>
<dbReference type="GO" id="GO:0005975">
    <property type="term" value="P:carbohydrate metabolic process"/>
    <property type="evidence" value="ECO:0007669"/>
    <property type="project" value="InterPro"/>
</dbReference>
<dbReference type="AlphaFoldDB" id="A0A3B1C3T8"/>
<dbReference type="NCBIfam" id="NF000940">
    <property type="entry name" value="PRK00094.1-2"/>
    <property type="match status" value="1"/>
</dbReference>
<dbReference type="GO" id="GO:0005829">
    <property type="term" value="C:cytosol"/>
    <property type="evidence" value="ECO:0007669"/>
    <property type="project" value="TreeGrafter"/>
</dbReference>
<evidence type="ECO:0000313" key="6">
    <source>
        <dbReference type="EMBL" id="VAX18694.1"/>
    </source>
</evidence>